<gene>
    <name evidence="1" type="ORF">GLOINDRAFT_27886</name>
</gene>
<dbReference type="HOGENOM" id="CLU_005726_3_1_1"/>
<reference evidence="1" key="1">
    <citation type="submission" date="2013-07" db="EMBL/GenBank/DDBJ databases">
        <title>The genome of an arbuscular mycorrhizal fungus provides insights into the evolution of the oldest plant symbiosis.</title>
        <authorList>
            <consortium name="DOE Joint Genome Institute"/>
            <person name="Tisserant E."/>
            <person name="Malbreil M."/>
            <person name="Kuo A."/>
            <person name="Kohler A."/>
            <person name="Symeonidi A."/>
            <person name="Balestrini R."/>
            <person name="Charron P."/>
            <person name="Duensing N."/>
            <person name="Frei-dit-Frey N."/>
            <person name="Gianinazzi-Pearson V."/>
            <person name="Gilbert B."/>
            <person name="Handa Y."/>
            <person name="Hijri M."/>
            <person name="Kaul R."/>
            <person name="Kawaguchi M."/>
            <person name="Krajinski F."/>
            <person name="Lammers P."/>
            <person name="Lapierre D."/>
            <person name="Masclaux F.G."/>
            <person name="Murat C."/>
            <person name="Morin E."/>
            <person name="Ndikumana S."/>
            <person name="Pagni M."/>
            <person name="Petitpierre D."/>
            <person name="Requena N."/>
            <person name="Rosikiewicz P."/>
            <person name="Riley R."/>
            <person name="Saito K."/>
            <person name="San Clemente H."/>
            <person name="Shapiro H."/>
            <person name="van Tuinen D."/>
            <person name="Becard G."/>
            <person name="Bonfante P."/>
            <person name="Paszkowski U."/>
            <person name="Shachar-Hill Y."/>
            <person name="Young J.P."/>
            <person name="Sanders I.R."/>
            <person name="Henrissat B."/>
            <person name="Rensing S.A."/>
            <person name="Grigoriev I.V."/>
            <person name="Corradi N."/>
            <person name="Roux C."/>
            <person name="Martin F."/>
        </authorList>
    </citation>
    <scope>NUCLEOTIDE SEQUENCE</scope>
    <source>
        <strain evidence="1">DAOM 197198</strain>
    </source>
</reference>
<dbReference type="eggNOG" id="ENOG502RT6R">
    <property type="taxonomic scope" value="Eukaryota"/>
</dbReference>
<dbReference type="AlphaFoldDB" id="U9U851"/>
<protein>
    <submittedName>
        <fullName evidence="1">Uncharacterized protein</fullName>
    </submittedName>
</protein>
<accession>U9U851</accession>
<organism evidence="1">
    <name type="scientific">Rhizophagus irregularis (strain DAOM 181602 / DAOM 197198 / MUCL 43194)</name>
    <name type="common">Arbuscular mycorrhizal fungus</name>
    <name type="synonym">Glomus intraradices</name>
    <dbReference type="NCBI Taxonomy" id="747089"/>
    <lineage>
        <taxon>Eukaryota</taxon>
        <taxon>Fungi</taxon>
        <taxon>Fungi incertae sedis</taxon>
        <taxon>Mucoromycota</taxon>
        <taxon>Glomeromycotina</taxon>
        <taxon>Glomeromycetes</taxon>
        <taxon>Glomerales</taxon>
        <taxon>Glomeraceae</taxon>
        <taxon>Rhizophagus</taxon>
    </lineage>
</organism>
<sequence length="276" mass="32020">MDKYEPYMASYEGETMDKILPNLQNSEKEHILVTYDECIFYSNDGKRGVWAKTACGRLKLNAQTIENYPNIPQEAHVYLIPGKNQEGYWTMNHLLEQVKLKAILIFEALFSTCGKQLVMQSTTWGDNNQQDMCFLNDYFDEKLCRKPKGMKQILLERGKWKEGLRANCQLCKNGDKDPNRVDCCARRIISLEPDFVAQKGALHEIISTAGLQKTVPLGLDSVNLTTIRKFARKTWHYMDIYRKEIEGKLAEYAVKKYKSHRHVLDNILEELNKVEI</sequence>
<dbReference type="EMBL" id="KI285621">
    <property type="protein sequence ID" value="ESA11791.1"/>
    <property type="molecule type" value="Genomic_DNA"/>
</dbReference>
<dbReference type="PANTHER" id="PTHR35871">
    <property type="entry name" value="EXPRESSED PROTEIN"/>
    <property type="match status" value="1"/>
</dbReference>
<proteinExistence type="predicted"/>
<dbReference type="PANTHER" id="PTHR35871:SF1">
    <property type="entry name" value="CXC1-LIKE CYSTEINE CLUSTER ASSOCIATED WITH KDZ TRANSPOSASES DOMAIN-CONTAINING PROTEIN"/>
    <property type="match status" value="1"/>
</dbReference>
<name>U9U851_RHIID</name>
<evidence type="ECO:0000313" key="1">
    <source>
        <dbReference type="EMBL" id="ESA11791.1"/>
    </source>
</evidence>